<dbReference type="EMBL" id="LT598496">
    <property type="protein sequence ID" value="SBV24857.1"/>
    <property type="molecule type" value="Genomic_DNA"/>
</dbReference>
<accession>A0A1C3MX04</accession>
<dbReference type="PATRIC" id="fig|307121.4.peg.320"/>
<dbReference type="STRING" id="307121.GA0070620_0299"/>
<evidence type="ECO:0000313" key="1">
    <source>
        <dbReference type="EMBL" id="SBV24857.1"/>
    </source>
</evidence>
<evidence type="ECO:0008006" key="3">
    <source>
        <dbReference type="Google" id="ProtNLM"/>
    </source>
</evidence>
<gene>
    <name evidence="1" type="ORF">GA0070620_0299</name>
</gene>
<protein>
    <recommendedName>
        <fullName evidence="3">TFIIB-type zinc ribbon-containing protein</fullName>
    </recommendedName>
</protein>
<organism evidence="1 2">
    <name type="scientific">Micromonospora krabiensis</name>
    <dbReference type="NCBI Taxonomy" id="307121"/>
    <lineage>
        <taxon>Bacteria</taxon>
        <taxon>Bacillati</taxon>
        <taxon>Actinomycetota</taxon>
        <taxon>Actinomycetes</taxon>
        <taxon>Micromonosporales</taxon>
        <taxon>Micromonosporaceae</taxon>
        <taxon>Micromonospora</taxon>
    </lineage>
</organism>
<name>A0A1C3MX04_9ACTN</name>
<evidence type="ECO:0000313" key="2">
    <source>
        <dbReference type="Proteomes" id="UP000199393"/>
    </source>
</evidence>
<dbReference type="Proteomes" id="UP000199393">
    <property type="component" value="Chromosome I"/>
</dbReference>
<dbReference type="AlphaFoldDB" id="A0A1C3MX04"/>
<keyword evidence="2" id="KW-1185">Reference proteome</keyword>
<proteinExistence type="predicted"/>
<sequence>MDERHGDGPGRFRDPLVSLYELAAEDIDVVCPRCGHRAINAPRPTKSGPAPAWPRRLTCTSCAYSASWSPRESEGSHWGGPVDPFFRLPLWLRAQCCGGQTLWAFNRTHLDLLQAYVGARLRERGPEPGGMTLVARLPSWVKAAGNRDELLRVIDRLRASID</sequence>
<reference evidence="2" key="1">
    <citation type="submission" date="2016-06" db="EMBL/GenBank/DDBJ databases">
        <authorList>
            <person name="Varghese N."/>
        </authorList>
    </citation>
    <scope>NUCLEOTIDE SEQUENCE [LARGE SCALE GENOMIC DNA]</scope>
    <source>
        <strain evidence="2">DSM 45344</strain>
    </source>
</reference>